<accession>A0ABP8GT98</accession>
<keyword evidence="1" id="KW-0732">Signal</keyword>
<keyword evidence="4" id="KW-1185">Reference proteome</keyword>
<dbReference type="Pfam" id="PF12697">
    <property type="entry name" value="Abhydrolase_6"/>
    <property type="match status" value="1"/>
</dbReference>
<gene>
    <name evidence="3" type="ORF">GCM10023184_20230</name>
</gene>
<dbReference type="InterPro" id="IPR029058">
    <property type="entry name" value="AB_hydrolase_fold"/>
</dbReference>
<proteinExistence type="predicted"/>
<evidence type="ECO:0000313" key="4">
    <source>
        <dbReference type="Proteomes" id="UP001501725"/>
    </source>
</evidence>
<sequence>MSRFLLYFLLLLSSALAAQKKVGFGLSEFSFRDARYGKINYYVSTRGLTERKPVLLYLEGSGCFPLFRLYDDGQNCCIEHRFVLLDIDSLAQHYHVVLFPKPGLPLSDTIRVSSYDSLRGFESGPCPPAYNEHLSLEWRAGNATSILNDLLKRVPHDPKKVVVMGNSEGGQVAPRVAVLNQRVTHCINICGSGLNQLYTPLIKARQQARQGHITYEESERIVDSLFAVYRGLFAAPQRTDTSWYGLTYKRWASFAALPPIESYTRLCIPVYIAIGSRDDNGDVLSTDYVQLEFFRLGKKNLTYKVYPNYDHHFNQYVLVDGKERRVRRSAEVIGAALRWVDGR</sequence>
<name>A0ABP8GT98_9BACT</name>
<evidence type="ECO:0000259" key="2">
    <source>
        <dbReference type="Pfam" id="PF12697"/>
    </source>
</evidence>
<protein>
    <recommendedName>
        <fullName evidence="2">AB hydrolase-1 domain-containing protein</fullName>
    </recommendedName>
</protein>
<dbReference type="RefSeq" id="WP_345255517.1">
    <property type="nucleotide sequence ID" value="NZ_BAABGY010000007.1"/>
</dbReference>
<dbReference type="EMBL" id="BAABGY010000007">
    <property type="protein sequence ID" value="GAA4329611.1"/>
    <property type="molecule type" value="Genomic_DNA"/>
</dbReference>
<dbReference type="InterPro" id="IPR053145">
    <property type="entry name" value="AB_hydrolase_Est10"/>
</dbReference>
<evidence type="ECO:0000256" key="1">
    <source>
        <dbReference type="SAM" id="SignalP"/>
    </source>
</evidence>
<reference evidence="4" key="1">
    <citation type="journal article" date="2019" name="Int. J. Syst. Evol. Microbiol.">
        <title>The Global Catalogue of Microorganisms (GCM) 10K type strain sequencing project: providing services to taxonomists for standard genome sequencing and annotation.</title>
        <authorList>
            <consortium name="The Broad Institute Genomics Platform"/>
            <consortium name="The Broad Institute Genome Sequencing Center for Infectious Disease"/>
            <person name="Wu L."/>
            <person name="Ma J."/>
        </authorList>
    </citation>
    <scope>NUCLEOTIDE SEQUENCE [LARGE SCALE GENOMIC DNA]</scope>
    <source>
        <strain evidence="4">JCM 17919</strain>
    </source>
</reference>
<dbReference type="InterPro" id="IPR000073">
    <property type="entry name" value="AB_hydrolase_1"/>
</dbReference>
<dbReference type="SUPFAM" id="SSF53474">
    <property type="entry name" value="alpha/beta-Hydrolases"/>
    <property type="match status" value="1"/>
</dbReference>
<organism evidence="3 4">
    <name type="scientific">Flaviaesturariibacter amylovorans</name>
    <dbReference type="NCBI Taxonomy" id="1084520"/>
    <lineage>
        <taxon>Bacteria</taxon>
        <taxon>Pseudomonadati</taxon>
        <taxon>Bacteroidota</taxon>
        <taxon>Chitinophagia</taxon>
        <taxon>Chitinophagales</taxon>
        <taxon>Chitinophagaceae</taxon>
        <taxon>Flaviaestuariibacter</taxon>
    </lineage>
</organism>
<dbReference type="Proteomes" id="UP001501725">
    <property type="component" value="Unassembled WGS sequence"/>
</dbReference>
<feature type="chain" id="PRO_5046611483" description="AB hydrolase-1 domain-containing protein" evidence="1">
    <location>
        <begin position="18"/>
        <end position="343"/>
    </location>
</feature>
<dbReference type="PANTHER" id="PTHR43265:SF1">
    <property type="entry name" value="ESTERASE ESTD"/>
    <property type="match status" value="1"/>
</dbReference>
<evidence type="ECO:0000313" key="3">
    <source>
        <dbReference type="EMBL" id="GAA4329611.1"/>
    </source>
</evidence>
<dbReference type="Gene3D" id="3.40.50.1820">
    <property type="entry name" value="alpha/beta hydrolase"/>
    <property type="match status" value="1"/>
</dbReference>
<feature type="domain" description="AB hydrolase-1" evidence="2">
    <location>
        <begin position="118"/>
        <end position="312"/>
    </location>
</feature>
<feature type="signal peptide" evidence="1">
    <location>
        <begin position="1"/>
        <end position="17"/>
    </location>
</feature>
<comment type="caution">
    <text evidence="3">The sequence shown here is derived from an EMBL/GenBank/DDBJ whole genome shotgun (WGS) entry which is preliminary data.</text>
</comment>
<dbReference type="PANTHER" id="PTHR43265">
    <property type="entry name" value="ESTERASE ESTD"/>
    <property type="match status" value="1"/>
</dbReference>